<comment type="caution">
    <text evidence="1">The sequence shown here is derived from an EMBL/GenBank/DDBJ whole genome shotgun (WGS) entry which is preliminary data.</text>
</comment>
<evidence type="ECO:0000313" key="1">
    <source>
        <dbReference type="EMBL" id="KAA0043432.1"/>
    </source>
</evidence>
<protein>
    <submittedName>
        <fullName evidence="1">Retrotransposon protein</fullName>
    </submittedName>
</protein>
<reference evidence="1 2" key="1">
    <citation type="submission" date="2019-08" db="EMBL/GenBank/DDBJ databases">
        <title>Draft genome sequences of two oriental melons (Cucumis melo L. var makuwa).</title>
        <authorList>
            <person name="Kwon S.-Y."/>
        </authorList>
    </citation>
    <scope>NUCLEOTIDE SEQUENCE [LARGE SCALE GENOMIC DNA]</scope>
    <source>
        <strain evidence="2">cv. SW 3</strain>
        <tissue evidence="1">Leaf</tissue>
    </source>
</reference>
<gene>
    <name evidence="1" type="ORF">E6C27_scaffold1639G00430</name>
</gene>
<proteinExistence type="predicted"/>
<name>A0A5A7TJH4_CUCMM</name>
<dbReference type="AlphaFoldDB" id="A0A5A7TJH4"/>
<dbReference type="OrthoDB" id="1746344at2759"/>
<sequence length="90" mass="10362">MASCSLKTTIIESRIKLLKKTFQAIAEIRAPTSSGFSWYDDVKCIIVERDMFDHWVRRKDSLTSHSRIKLEGVTHEKLHQDVQSDKGSLL</sequence>
<dbReference type="EMBL" id="SSTE01015270">
    <property type="protein sequence ID" value="KAA0043432.1"/>
    <property type="molecule type" value="Genomic_DNA"/>
</dbReference>
<organism evidence="1 2">
    <name type="scientific">Cucumis melo var. makuwa</name>
    <name type="common">Oriental melon</name>
    <dbReference type="NCBI Taxonomy" id="1194695"/>
    <lineage>
        <taxon>Eukaryota</taxon>
        <taxon>Viridiplantae</taxon>
        <taxon>Streptophyta</taxon>
        <taxon>Embryophyta</taxon>
        <taxon>Tracheophyta</taxon>
        <taxon>Spermatophyta</taxon>
        <taxon>Magnoliopsida</taxon>
        <taxon>eudicotyledons</taxon>
        <taxon>Gunneridae</taxon>
        <taxon>Pentapetalae</taxon>
        <taxon>rosids</taxon>
        <taxon>fabids</taxon>
        <taxon>Cucurbitales</taxon>
        <taxon>Cucurbitaceae</taxon>
        <taxon>Benincaseae</taxon>
        <taxon>Cucumis</taxon>
    </lineage>
</organism>
<accession>A0A5A7TJH4</accession>
<evidence type="ECO:0000313" key="2">
    <source>
        <dbReference type="Proteomes" id="UP000321393"/>
    </source>
</evidence>
<dbReference type="Proteomes" id="UP000321393">
    <property type="component" value="Unassembled WGS sequence"/>
</dbReference>